<dbReference type="RefSeq" id="WP_138224807.1">
    <property type="nucleotide sequence ID" value="NZ_CP040396.1"/>
</dbReference>
<dbReference type="EMBL" id="CP040396">
    <property type="protein sequence ID" value="QCT01727.1"/>
    <property type="molecule type" value="Genomic_DNA"/>
</dbReference>
<organism evidence="10 11">
    <name type="scientific">Paenibacillus algicola</name>
    <dbReference type="NCBI Taxonomy" id="2565926"/>
    <lineage>
        <taxon>Bacteria</taxon>
        <taxon>Bacillati</taxon>
        <taxon>Bacillota</taxon>
        <taxon>Bacilli</taxon>
        <taxon>Bacillales</taxon>
        <taxon>Paenibacillaceae</taxon>
        <taxon>Paenibacillus</taxon>
    </lineage>
</organism>
<keyword evidence="5" id="KW-0547">Nucleotide-binding</keyword>
<dbReference type="SUPFAM" id="SSF55781">
    <property type="entry name" value="GAF domain-like"/>
    <property type="match status" value="1"/>
</dbReference>
<dbReference type="PANTHER" id="PTHR43047:SF64">
    <property type="entry name" value="HISTIDINE KINASE CONTAINING CHEY-HOMOLOGOUS RECEIVER DOMAIN AND PAS DOMAIN-RELATED"/>
    <property type="match status" value="1"/>
</dbReference>
<dbReference type="PANTHER" id="PTHR43047">
    <property type="entry name" value="TWO-COMPONENT HISTIDINE PROTEIN KINASE"/>
    <property type="match status" value="1"/>
</dbReference>
<accession>A0A4P8XGT7</accession>
<name>A0A4P8XGT7_9BACL</name>
<dbReference type="Gene3D" id="1.10.287.130">
    <property type="match status" value="1"/>
</dbReference>
<evidence type="ECO:0000256" key="7">
    <source>
        <dbReference type="ARBA" id="ARBA00022840"/>
    </source>
</evidence>
<dbReference type="InterPro" id="IPR029016">
    <property type="entry name" value="GAF-like_dom_sf"/>
</dbReference>
<dbReference type="EC" id="2.7.13.3" evidence="2"/>
<reference evidence="10 11" key="1">
    <citation type="submission" date="2019-05" db="EMBL/GenBank/DDBJ databases">
        <authorList>
            <person name="Chen C."/>
        </authorList>
    </citation>
    <scope>NUCLEOTIDE SEQUENCE [LARGE SCALE GENOMIC DNA]</scope>
    <source>
        <strain evidence="10 11">HB172198</strain>
    </source>
</reference>
<keyword evidence="3" id="KW-0597">Phosphoprotein</keyword>
<evidence type="ECO:0000259" key="9">
    <source>
        <dbReference type="PROSITE" id="PS50109"/>
    </source>
</evidence>
<sequence length="406" mass="45132">MLKTDYIDVLSVISHKLYDSAAKVMVTASRTIPANTFCIAKLDKVSTQVLKAYNRDKLILNEGLVVENAESYCALVTEHTQGPLVIDNNLTHPLTKDMAATQFVGGCSFVGVPIRSETGAFYGSLCSFDHEFYRFGERDVELLLSLSDFYTGLLEMEQTLGLLREKEVLAERLVEERKDLLAVLSHEIRSPMNGIIGIADLLHHTNLSDEQSMYVNLMEKNGQGLLDMMDQIMEYSRLESGSPKQDQTPFSIRDVLDRVLQEYTPAAKEKGVLLQSQFEAEEERALLGDVGKVTTIVHGLVDNAVKFTDRGQVTLIARMETNPEGASVVDLEIHDTGCGIPVEQHERLFQAFSPIRDAKVPGKPVGVGLGLSMCRQLAEAIHARVWLEETNEEGSCFIFQFECPAI</sequence>
<dbReference type="Proteomes" id="UP000300879">
    <property type="component" value="Chromosome"/>
</dbReference>
<dbReference type="InterPro" id="IPR004358">
    <property type="entry name" value="Sig_transdc_His_kin-like_C"/>
</dbReference>
<protein>
    <recommendedName>
        <fullName evidence="2">histidine kinase</fullName>
        <ecNumber evidence="2">2.7.13.3</ecNumber>
    </recommendedName>
</protein>
<evidence type="ECO:0000256" key="3">
    <source>
        <dbReference type="ARBA" id="ARBA00022553"/>
    </source>
</evidence>
<evidence type="ECO:0000256" key="8">
    <source>
        <dbReference type="ARBA" id="ARBA00023012"/>
    </source>
</evidence>
<keyword evidence="6 10" id="KW-0418">Kinase</keyword>
<dbReference type="SUPFAM" id="SSF55874">
    <property type="entry name" value="ATPase domain of HSP90 chaperone/DNA topoisomerase II/histidine kinase"/>
    <property type="match status" value="1"/>
</dbReference>
<evidence type="ECO:0000313" key="10">
    <source>
        <dbReference type="EMBL" id="QCT01727.1"/>
    </source>
</evidence>
<dbReference type="SMART" id="SM00388">
    <property type="entry name" value="HisKA"/>
    <property type="match status" value="1"/>
</dbReference>
<dbReference type="OrthoDB" id="2676347at2"/>
<keyword evidence="11" id="KW-1185">Reference proteome</keyword>
<keyword evidence="8" id="KW-0902">Two-component regulatory system</keyword>
<dbReference type="SUPFAM" id="SSF47384">
    <property type="entry name" value="Homodimeric domain of signal transducing histidine kinase"/>
    <property type="match status" value="1"/>
</dbReference>
<dbReference type="CDD" id="cd00082">
    <property type="entry name" value="HisKA"/>
    <property type="match status" value="1"/>
</dbReference>
<proteinExistence type="predicted"/>
<evidence type="ECO:0000256" key="6">
    <source>
        <dbReference type="ARBA" id="ARBA00022777"/>
    </source>
</evidence>
<dbReference type="InterPro" id="IPR036890">
    <property type="entry name" value="HATPase_C_sf"/>
</dbReference>
<dbReference type="Gene3D" id="3.30.565.10">
    <property type="entry name" value="Histidine kinase-like ATPase, C-terminal domain"/>
    <property type="match status" value="1"/>
</dbReference>
<evidence type="ECO:0000256" key="4">
    <source>
        <dbReference type="ARBA" id="ARBA00022679"/>
    </source>
</evidence>
<dbReference type="AlphaFoldDB" id="A0A4P8XGT7"/>
<dbReference type="Pfam" id="PF00512">
    <property type="entry name" value="HisKA"/>
    <property type="match status" value="1"/>
</dbReference>
<evidence type="ECO:0000256" key="5">
    <source>
        <dbReference type="ARBA" id="ARBA00022741"/>
    </source>
</evidence>
<dbReference type="Pfam" id="PF02518">
    <property type="entry name" value="HATPase_c"/>
    <property type="match status" value="1"/>
</dbReference>
<keyword evidence="7" id="KW-0067">ATP-binding</keyword>
<dbReference type="InterPro" id="IPR003661">
    <property type="entry name" value="HisK_dim/P_dom"/>
</dbReference>
<evidence type="ECO:0000313" key="11">
    <source>
        <dbReference type="Proteomes" id="UP000300879"/>
    </source>
</evidence>
<keyword evidence="4" id="KW-0808">Transferase</keyword>
<dbReference type="InterPro" id="IPR005467">
    <property type="entry name" value="His_kinase_dom"/>
</dbReference>
<dbReference type="KEGG" id="palo:E6C60_1009"/>
<gene>
    <name evidence="10" type="ORF">E6C60_1009</name>
</gene>
<dbReference type="Gene3D" id="3.30.450.40">
    <property type="match status" value="1"/>
</dbReference>
<dbReference type="InterPro" id="IPR036097">
    <property type="entry name" value="HisK_dim/P_sf"/>
</dbReference>
<feature type="domain" description="Histidine kinase" evidence="9">
    <location>
        <begin position="183"/>
        <end position="405"/>
    </location>
</feature>
<comment type="catalytic activity">
    <reaction evidence="1">
        <text>ATP + protein L-histidine = ADP + protein N-phospho-L-histidine.</text>
        <dbReference type="EC" id="2.7.13.3"/>
    </reaction>
</comment>
<dbReference type="SMART" id="SM00387">
    <property type="entry name" value="HATPase_c"/>
    <property type="match status" value="1"/>
</dbReference>
<evidence type="ECO:0000256" key="2">
    <source>
        <dbReference type="ARBA" id="ARBA00012438"/>
    </source>
</evidence>
<dbReference type="GO" id="GO:0000155">
    <property type="term" value="F:phosphorelay sensor kinase activity"/>
    <property type="evidence" value="ECO:0007669"/>
    <property type="project" value="InterPro"/>
</dbReference>
<dbReference type="GO" id="GO:0005524">
    <property type="term" value="F:ATP binding"/>
    <property type="evidence" value="ECO:0007669"/>
    <property type="project" value="UniProtKB-KW"/>
</dbReference>
<dbReference type="InterPro" id="IPR003594">
    <property type="entry name" value="HATPase_dom"/>
</dbReference>
<evidence type="ECO:0000256" key="1">
    <source>
        <dbReference type="ARBA" id="ARBA00000085"/>
    </source>
</evidence>
<dbReference type="PROSITE" id="PS50109">
    <property type="entry name" value="HIS_KIN"/>
    <property type="match status" value="1"/>
</dbReference>
<dbReference type="PRINTS" id="PR00344">
    <property type="entry name" value="BCTRLSENSOR"/>
</dbReference>